<evidence type="ECO:0000259" key="1">
    <source>
        <dbReference type="Pfam" id="PF17803"/>
    </source>
</evidence>
<feature type="domain" description="RapA2 cadherin-like" evidence="1">
    <location>
        <begin position="1508"/>
        <end position="1588"/>
    </location>
</feature>
<dbReference type="InterPro" id="IPR010221">
    <property type="entry name" value="VCBS_dom"/>
</dbReference>
<feature type="domain" description="RapA2 cadherin-like" evidence="1">
    <location>
        <begin position="824"/>
        <end position="904"/>
    </location>
</feature>
<feature type="domain" description="RapA2 cadherin-like" evidence="1">
    <location>
        <begin position="1051"/>
        <end position="1132"/>
    </location>
</feature>
<dbReference type="NCBIfam" id="NF012211">
    <property type="entry name" value="tand_rpt_95"/>
    <property type="match status" value="16"/>
</dbReference>
<dbReference type="InterPro" id="IPR040853">
    <property type="entry name" value="RapA2_cadherin-like"/>
</dbReference>
<accession>A0A2S8GJ92</accession>
<dbReference type="PANTHER" id="PTHR14139">
    <property type="entry name" value="CALSYNTENIN"/>
    <property type="match status" value="1"/>
</dbReference>
<gene>
    <name evidence="2" type="ORF">C5Y93_20755</name>
</gene>
<feature type="domain" description="RapA2 cadherin-like" evidence="1">
    <location>
        <begin position="1850"/>
        <end position="1930"/>
    </location>
</feature>
<sequence>MAPTINFLLPYLFEGFDMTMKNKNRMRRAAFHMGSERLEERRVMDASAPNFDLSGIEPETAYVGDQYTLDLMAAGGTTDGGQFTFVLDPDADQTPAGASITPDGVIHWTPSMDQVGSHTFYIIGMNQESPMKGDFESITIDVQLGSPTVDLNGADADGGDFETIFQYSQGPVSVADSDMTVADPNNETLMSATVSITNLSDGDAESLSVDIEGTSITAEYAGGVLQLTGEASVEEYQQVLRSVRYNNTNPSADVTPRVIEFTVNDGVSDSEVATSTVSINLPPNLESISDQTVSAGEELMFEITATDPNESDELSFMIDPESPSFVSLIQEVGSRTAQLLLTPGIDVPPGAFSISILVFDNAGLADVESFFVEVLANEAPVSVDDAYETTEDAAINIPAPGVLDNDSDPDGDPITVVEVNGESASVGTQVTLDSGALLTLNEDGSFDYDPNGAFASLVEGETAEETFTYTIADSAGQLSTSTVLITIAGVNSAPVSTDDAYETTEDTALSIGVPGVLENDTDADGDSLTVAEVNGEAASVGTQITLDSGALLTLNADGSFDYDPNGAFASLPEGETAEDSFTYAATDGAGLMSTSTVVISIAGVNNAPVSADDFYETTEDTAINISAPGILENDSDADGDSLTVVSINGETASVGSQIMLASGALLTLNADGSFDFDPNGAFASLVEGESADESFTYTVQDGSGLTSSSTVLITVNGVNNAPVSEDDAYETTEDMAINIAAPGVLGNDVDADGDELSVVDINGETAHVGTQITLDSGALLTLNADGSFDYDPNGAFAALTEGESAEDSFTYTAADASGLMSTSTVVISIAGVNNAPVSADDAYETAEDTALNIAAPGVLGNDVDADGDSLTVVDINGEAANVGTQITLDSGALLTLNADGSFDYDPNGAFASLAEGETAEESFTYAAADASGLMSSSTVVITVAGVNNAPTAADDYFETAEDVALNISAPGVLGNDSDADGDSLTVVDINGEAANVGVPISLASGALLTLNADGSFDYDPNGAFAALADGETGEESFTYTAADASGLMSTATVIITVNGVNNAPVTGDDAYATNEDAVLSISSPGVLENDTDADGDSLTVVDVNGEAASIGTQITLDSGALLTLNADGSFDYDPNGAFASLAEGETAEESFTYSVADASGLMSSSTVAITISGVNNAPVSSDDAYETTEDAVLNISAPGVLENDTDADGDSLTVVDINGEAANIGTQITLDSGALLTLNADGSFDYDPNGAFASLPDGETAEDSFTYTAADASGLMSTSMVVISVNGVNNAPVSSDDAYATTEDEVLSIGAAGVLENDTDADGDSLTVADINGIAADVGTQISLESGALLTLNADGSFDYDPNGAFASLAEGEAGADSFTYSVADASGLMSTSTVSITINGVNTGPVSSDDSYETTEDSAINIPAPGVLENDADADGDSLSVVAINGEEVSVGSQIMLASGALLTVNSDGSFDFDPNGAFASLVEGESADESFTYTATDGSGLTSSSTVLITVNGVDHAPVSTDDAYATTEDAALNVSAPGVLENDADADGDELTVVDVNGEATNVGSQITLDSGALLTLNADGSFDYDPNGAFASLAEGETAEESFTYSVADAAGMMSSSTVVITISGVNNAPVTGDDAYETTEDVALNISSPGVLDNDTDADGDALTVVDVNGEAANVGTQITLDSGALLTLNADGSFDYDPNGVFASLAEGETAEESFTYSAADASGLMSTSTVVITIAGVNNAPVSLDDVYTTTEDELLSVVAAGVLNNDTDADGDSLTVVDINGEAANVGTQITLDSGALLTLNADGSFDYDPNGAFAGLAEGETAEESFTYSVADASGLMSTSTVAITITGVNHAPEAAEDAYETSEGAVLNVPAPGVLANDTDADGDPLTVVEMNGEAINVGVPYMLESGAMLTLNADGSFDYDPNGAFASLGEGETGEDRVTYAVADSTGLMSHSAIVFTIFGVDNAPVTGDDGYSTPEDAVLSIATPGVLDNDADADGDSLTVVEVNGEAASVGSQITLASGALLTLNADGSFDYDPNGAFMALNDGETAEDSFTYTAADGSGLMSSSTVAVTIEGVTNLVVENDEYSTDEDSSLSISAPGLLGNDIAAASIVDINGEAANIGATISLASGALLTVNADGSFDYDPNGSFEALGDGESTLESFTYTATNGDGTTASGTVTIVVNGVNDAPLAADDDFSTDESTALSIVPVGVLFNDTDAEGSTLAITAVNGATADVGAPIVLDSGALLTLNADGSFDYDPNGVFDALNSGESATDSFTYTVSDGSGGEDTATVTLTINGVDTDNGTNLPPLNSVPGAQSVAAGQSLVFGSSNGNAISVSDPDANGAFVQVTVSVQHGTLQVASLNASRIMLVGSFEQISSLLNGLVYTPNDGFVGTDTFTINSNDRGATGTGNPRTDIDTFDIVVTPSEAVEEVFADSELLDDMLFT</sequence>
<name>A0A2S8GJ92_9BACT</name>
<dbReference type="EMBL" id="PUHZ01000020">
    <property type="protein sequence ID" value="PQO44391.1"/>
    <property type="molecule type" value="Genomic_DNA"/>
</dbReference>
<evidence type="ECO:0000313" key="2">
    <source>
        <dbReference type="EMBL" id="PQO44391.1"/>
    </source>
</evidence>
<comment type="caution">
    <text evidence="2">The sequence shown here is derived from an EMBL/GenBank/DDBJ whole genome shotgun (WGS) entry which is preliminary data.</text>
</comment>
<feature type="domain" description="RapA2 cadherin-like" evidence="1">
    <location>
        <begin position="1622"/>
        <end position="1702"/>
    </location>
</feature>
<dbReference type="Pfam" id="PF17963">
    <property type="entry name" value="Big_9"/>
    <property type="match status" value="5"/>
</dbReference>
<dbReference type="Gene3D" id="2.60.40.3440">
    <property type="match status" value="1"/>
</dbReference>
<feature type="domain" description="RapA2 cadherin-like" evidence="1">
    <location>
        <begin position="376"/>
        <end position="448"/>
    </location>
</feature>
<dbReference type="Pfam" id="PF05345">
    <property type="entry name" value="He_PIG"/>
    <property type="match status" value="1"/>
</dbReference>
<feature type="domain" description="RapA2 cadherin-like" evidence="1">
    <location>
        <begin position="1166"/>
        <end position="1246"/>
    </location>
</feature>
<organism evidence="2 3">
    <name type="scientific">Blastopirellula marina</name>
    <dbReference type="NCBI Taxonomy" id="124"/>
    <lineage>
        <taxon>Bacteria</taxon>
        <taxon>Pseudomonadati</taxon>
        <taxon>Planctomycetota</taxon>
        <taxon>Planctomycetia</taxon>
        <taxon>Pirellulales</taxon>
        <taxon>Pirellulaceae</taxon>
        <taxon>Blastopirellula</taxon>
    </lineage>
</organism>
<evidence type="ECO:0000313" key="3">
    <source>
        <dbReference type="Proteomes" id="UP000237819"/>
    </source>
</evidence>
<reference evidence="2 3" key="1">
    <citation type="submission" date="2018-02" db="EMBL/GenBank/DDBJ databases">
        <title>Comparative genomes isolates from brazilian mangrove.</title>
        <authorList>
            <person name="Araujo J.E."/>
            <person name="Taketani R.G."/>
            <person name="Silva M.C.P."/>
            <person name="Loureco M.V."/>
            <person name="Andreote F.D."/>
        </authorList>
    </citation>
    <scope>NUCLEOTIDE SEQUENCE [LARGE SCALE GENOMIC DNA]</scope>
    <source>
        <strain evidence="2 3">Nap-Phe MGV</strain>
    </source>
</reference>
<dbReference type="Proteomes" id="UP000237819">
    <property type="component" value="Unassembled WGS sequence"/>
</dbReference>
<feature type="domain" description="RapA2 cadherin-like" evidence="1">
    <location>
        <begin position="482"/>
        <end position="562"/>
    </location>
</feature>
<protein>
    <recommendedName>
        <fullName evidence="1">RapA2 cadherin-like domain-containing protein</fullName>
    </recommendedName>
</protein>
<proteinExistence type="predicted"/>
<dbReference type="NCBIfam" id="TIGR01965">
    <property type="entry name" value="VCBS_repeat"/>
    <property type="match status" value="17"/>
</dbReference>
<feature type="domain" description="RapA2 cadherin-like" evidence="1">
    <location>
        <begin position="938"/>
        <end position="1018"/>
    </location>
</feature>
<dbReference type="Pfam" id="PF17803">
    <property type="entry name" value="Cadherin_4"/>
    <property type="match status" value="10"/>
</dbReference>
<dbReference type="PANTHER" id="PTHR14139:SF2">
    <property type="entry name" value="CALSYNTENIN-1"/>
    <property type="match status" value="1"/>
</dbReference>
<feature type="domain" description="RapA2 cadherin-like" evidence="1">
    <location>
        <begin position="1736"/>
        <end position="1816"/>
    </location>
</feature>